<comment type="similarity">
    <text evidence="1 4">Belongs to the glycerate kinase type-1 family.</text>
</comment>
<dbReference type="PANTHER" id="PTHR21599:SF0">
    <property type="entry name" value="GLYCERATE KINASE"/>
    <property type="match status" value="1"/>
</dbReference>
<evidence type="ECO:0000256" key="3">
    <source>
        <dbReference type="ARBA" id="ARBA00022777"/>
    </source>
</evidence>
<dbReference type="InterPro" id="IPR018193">
    <property type="entry name" value="Glyc_kinase_flavodox-like_fold"/>
</dbReference>
<organism evidence="5 6">
    <name type="scientific">Megamonas hypermegale</name>
    <dbReference type="NCBI Taxonomy" id="158847"/>
    <lineage>
        <taxon>Bacteria</taxon>
        <taxon>Bacillati</taxon>
        <taxon>Bacillota</taxon>
        <taxon>Negativicutes</taxon>
        <taxon>Selenomonadales</taxon>
        <taxon>Selenomonadaceae</taxon>
        <taxon>Megamonas</taxon>
    </lineage>
</organism>
<dbReference type="Proteomes" id="UP000255234">
    <property type="component" value="Unassembled WGS sequence"/>
</dbReference>
<dbReference type="Gene3D" id="3.90.1510.10">
    <property type="entry name" value="Glycerate kinase, domain 2"/>
    <property type="match status" value="1"/>
</dbReference>
<dbReference type="EC" id="2.7.1.31" evidence="5"/>
<sequence>MQNFILVPDSFKGTLSAIEVCNIMKSSIKNLYKDANIISVPVADGGEGTVDAFLYALGGEKKSVWVSDAFNEQKILAHYAMLKDDIAVIEMAACAGLPLVKNRLEPDKTTTFGVGELIIDAINSGAKKIILGLGGSATNDGGCGMASALGVKFKDEQDQEFIPTGGTLSQIYKIDMNNIYSKIKDVEFVSMCDVDNPLCGKLGASAVFAPQKGADEDMVKSLDEGLAHLAKIIKRDLYIEVKDIKGAGAAGGLGAGSIAFLQSKLTKGIDVILDTINFDELVSKADIVFTGEGKFDSQSLHGKVVMGVANRSQKYKTPVIVVTGAIGENIQEAYNKGITAIFSINKEPMEFSKSALKSKENMILTMENILRLLKI</sequence>
<dbReference type="InterPro" id="IPR004381">
    <property type="entry name" value="Glycerate_kinase"/>
</dbReference>
<dbReference type="GO" id="GO:0008887">
    <property type="term" value="F:glycerate kinase activity"/>
    <property type="evidence" value="ECO:0007669"/>
    <property type="project" value="UniProtKB-UniRule"/>
</dbReference>
<dbReference type="EMBL" id="UGPP01000001">
    <property type="protein sequence ID" value="STY70112.1"/>
    <property type="molecule type" value="Genomic_DNA"/>
</dbReference>
<evidence type="ECO:0000256" key="4">
    <source>
        <dbReference type="PIRNR" id="PIRNR006078"/>
    </source>
</evidence>
<dbReference type="RefSeq" id="WP_115150873.1">
    <property type="nucleotide sequence ID" value="NZ_UGPP01000001.1"/>
</dbReference>
<dbReference type="Gene3D" id="3.40.50.10350">
    <property type="entry name" value="Glycerate kinase, domain 1"/>
    <property type="match status" value="1"/>
</dbReference>
<keyword evidence="2 4" id="KW-0808">Transferase</keyword>
<keyword evidence="3 4" id="KW-0418">Kinase</keyword>
<dbReference type="PANTHER" id="PTHR21599">
    <property type="entry name" value="GLYCERATE KINASE"/>
    <property type="match status" value="1"/>
</dbReference>
<dbReference type="InterPro" id="IPR018197">
    <property type="entry name" value="Glycerate_kinase_RE-like"/>
</dbReference>
<proteinExistence type="inferred from homology"/>
<name>A0A378NP01_9FIRM</name>
<dbReference type="Pfam" id="PF02595">
    <property type="entry name" value="Gly_kinase"/>
    <property type="match status" value="1"/>
</dbReference>
<dbReference type="SUPFAM" id="SSF110738">
    <property type="entry name" value="Glycerate kinase I"/>
    <property type="match status" value="1"/>
</dbReference>
<dbReference type="PIRSF" id="PIRSF006078">
    <property type="entry name" value="GlxK"/>
    <property type="match status" value="1"/>
</dbReference>
<reference evidence="5 6" key="1">
    <citation type="submission" date="2018-06" db="EMBL/GenBank/DDBJ databases">
        <authorList>
            <consortium name="Pathogen Informatics"/>
            <person name="Doyle S."/>
        </authorList>
    </citation>
    <scope>NUCLEOTIDE SEQUENCE [LARGE SCALE GENOMIC DNA]</scope>
    <source>
        <strain evidence="5 6">NCTC10571</strain>
    </source>
</reference>
<evidence type="ECO:0000256" key="1">
    <source>
        <dbReference type="ARBA" id="ARBA00006284"/>
    </source>
</evidence>
<evidence type="ECO:0000313" key="6">
    <source>
        <dbReference type="Proteomes" id="UP000255234"/>
    </source>
</evidence>
<dbReference type="GO" id="GO:0031388">
    <property type="term" value="P:organic acid phosphorylation"/>
    <property type="evidence" value="ECO:0007669"/>
    <property type="project" value="UniProtKB-UniRule"/>
</dbReference>
<dbReference type="NCBIfam" id="TIGR00045">
    <property type="entry name" value="glycerate kinase"/>
    <property type="match status" value="1"/>
</dbReference>
<gene>
    <name evidence="5" type="primary">glxK</name>
    <name evidence="5" type="ORF">NCTC10571_00218</name>
</gene>
<evidence type="ECO:0000256" key="2">
    <source>
        <dbReference type="ARBA" id="ARBA00022679"/>
    </source>
</evidence>
<evidence type="ECO:0000313" key="5">
    <source>
        <dbReference type="EMBL" id="STY70112.1"/>
    </source>
</evidence>
<accession>A0A378NP01</accession>
<dbReference type="AlphaFoldDB" id="A0A378NP01"/>
<protein>
    <submittedName>
        <fullName evidence="5">Glycerate kinase</fullName>
        <ecNumber evidence="5">2.7.1.31</ecNumber>
    </submittedName>
</protein>
<dbReference type="InterPro" id="IPR036129">
    <property type="entry name" value="Glycerate_kinase_sf"/>
</dbReference>